<dbReference type="Pfam" id="PF00933">
    <property type="entry name" value="Glyco_hydro_3"/>
    <property type="match status" value="1"/>
</dbReference>
<dbReference type="NCBIfam" id="NF003740">
    <property type="entry name" value="PRK05337.1"/>
    <property type="match status" value="1"/>
</dbReference>
<keyword evidence="8" id="KW-1185">Reference proteome</keyword>
<dbReference type="InterPro" id="IPR050226">
    <property type="entry name" value="NagZ_Beta-hexosaminidase"/>
</dbReference>
<dbReference type="InterPro" id="IPR001764">
    <property type="entry name" value="Glyco_hydro_3_N"/>
</dbReference>
<evidence type="ECO:0000259" key="6">
    <source>
        <dbReference type="Pfam" id="PF00933"/>
    </source>
</evidence>
<dbReference type="Gene3D" id="3.20.20.300">
    <property type="entry name" value="Glycoside hydrolase, family 3, N-terminal domain"/>
    <property type="match status" value="1"/>
</dbReference>
<evidence type="ECO:0000256" key="5">
    <source>
        <dbReference type="ARBA" id="ARBA00023295"/>
    </source>
</evidence>
<dbReference type="RefSeq" id="WP_003615718.1">
    <property type="nucleotide sequence ID" value="NZ_ADVE02000001.1"/>
</dbReference>
<evidence type="ECO:0000313" key="8">
    <source>
        <dbReference type="Proteomes" id="UP000230709"/>
    </source>
</evidence>
<feature type="domain" description="Glycoside hydrolase family 3 N-terminal" evidence="6">
    <location>
        <begin position="16"/>
        <end position="291"/>
    </location>
</feature>
<comment type="similarity">
    <text evidence="2">Belongs to the glycosyl hydrolase 3 family.</text>
</comment>
<proteinExistence type="inferred from homology"/>
<keyword evidence="5" id="KW-0326">Glycosidase</keyword>
<reference evidence="8" key="1">
    <citation type="submission" date="2017-10" db="EMBL/GenBank/DDBJ databases">
        <title>Completed PacBio SMRT sequence of Methylosinus trichosporium OB3b reveals presence of a third large plasmid.</title>
        <authorList>
            <person name="Charles T.C."/>
            <person name="Lynch M.D.J."/>
            <person name="Heil J.R."/>
            <person name="Cheng J."/>
        </authorList>
    </citation>
    <scope>NUCLEOTIDE SEQUENCE [LARGE SCALE GENOMIC DNA]</scope>
    <source>
        <strain evidence="8">OB3b</strain>
    </source>
</reference>
<accession>A0A2D2CXS0</accession>
<dbReference type="Proteomes" id="UP000230709">
    <property type="component" value="Chromosome"/>
</dbReference>
<sequence length="335" mass="35740">MTRAFISGCAGTSLSAEEKAFLREARPWGAILFRRNVESREQLRALTVEIREQLGAEAPILVDQEGGRVQRLAPPHWRAYPSAAAFARIGLDAAATARLVRLGARLIAHDLHEVGVDVDCLPVLDTPCDGAHDVIGDRAYCRDPAEIARLGRAAAEGLLAGGVLPVIKHVPGHGRARADSHKELPVVEASRAELEERDFQPFRADADLPLAMTAHVVYTAIDPERPGTLSPVVIGDIIRGLIGFNGLLMTDDLSMKALTGSFRDRAEAAIRAGCDMVLHCNGALDEARAVAEGAGDLDGRALERARAALARRVAPEDFDPVDGARELDAALAATA</sequence>
<evidence type="ECO:0000313" key="7">
    <source>
        <dbReference type="EMBL" id="ATQ67523.1"/>
    </source>
</evidence>
<evidence type="ECO:0000256" key="1">
    <source>
        <dbReference type="ARBA" id="ARBA00001231"/>
    </source>
</evidence>
<keyword evidence="4" id="KW-0378">Hydrolase</keyword>
<evidence type="ECO:0000256" key="4">
    <source>
        <dbReference type="ARBA" id="ARBA00022801"/>
    </source>
</evidence>
<evidence type="ECO:0000256" key="3">
    <source>
        <dbReference type="ARBA" id="ARBA00012663"/>
    </source>
</evidence>
<gene>
    <name evidence="7" type="ORF">CQW49_06200</name>
</gene>
<dbReference type="EMBL" id="CP023737">
    <property type="protein sequence ID" value="ATQ67523.1"/>
    <property type="molecule type" value="Genomic_DNA"/>
</dbReference>
<dbReference type="GO" id="GO:0004563">
    <property type="term" value="F:beta-N-acetylhexosaminidase activity"/>
    <property type="evidence" value="ECO:0007669"/>
    <property type="project" value="UniProtKB-EC"/>
</dbReference>
<dbReference type="GO" id="GO:0005975">
    <property type="term" value="P:carbohydrate metabolic process"/>
    <property type="evidence" value="ECO:0007669"/>
    <property type="project" value="InterPro"/>
</dbReference>
<dbReference type="STRING" id="595536.GCA_000178815_03919"/>
<dbReference type="PANTHER" id="PTHR30480">
    <property type="entry name" value="BETA-HEXOSAMINIDASE-RELATED"/>
    <property type="match status" value="1"/>
</dbReference>
<dbReference type="SUPFAM" id="SSF51445">
    <property type="entry name" value="(Trans)glycosidases"/>
    <property type="match status" value="1"/>
</dbReference>
<dbReference type="PANTHER" id="PTHR30480:SF13">
    <property type="entry name" value="BETA-HEXOSAMINIDASE"/>
    <property type="match status" value="1"/>
</dbReference>
<dbReference type="AlphaFoldDB" id="A0A2D2CXS0"/>
<dbReference type="KEGG" id="mtw:CQW49_06200"/>
<dbReference type="EC" id="3.2.1.52" evidence="3"/>
<protein>
    <recommendedName>
        <fullName evidence="3">beta-N-acetylhexosaminidase</fullName>
        <ecNumber evidence="3">3.2.1.52</ecNumber>
    </recommendedName>
</protein>
<dbReference type="InterPro" id="IPR017853">
    <property type="entry name" value="GH"/>
</dbReference>
<dbReference type="InterPro" id="IPR036962">
    <property type="entry name" value="Glyco_hydro_3_N_sf"/>
</dbReference>
<dbReference type="GO" id="GO:0009254">
    <property type="term" value="P:peptidoglycan turnover"/>
    <property type="evidence" value="ECO:0007669"/>
    <property type="project" value="TreeGrafter"/>
</dbReference>
<evidence type="ECO:0000256" key="2">
    <source>
        <dbReference type="ARBA" id="ARBA00005336"/>
    </source>
</evidence>
<comment type="catalytic activity">
    <reaction evidence="1">
        <text>Hydrolysis of terminal non-reducing N-acetyl-D-hexosamine residues in N-acetyl-beta-D-hexosaminides.</text>
        <dbReference type="EC" id="3.2.1.52"/>
    </reaction>
</comment>
<organism evidence="7 8">
    <name type="scientific">Methylosinus trichosporium (strain ATCC 35070 / NCIMB 11131 / UNIQEM 75 / OB3b)</name>
    <dbReference type="NCBI Taxonomy" id="595536"/>
    <lineage>
        <taxon>Bacteria</taxon>
        <taxon>Pseudomonadati</taxon>
        <taxon>Pseudomonadota</taxon>
        <taxon>Alphaproteobacteria</taxon>
        <taxon>Hyphomicrobiales</taxon>
        <taxon>Methylocystaceae</taxon>
        <taxon>Methylosinus</taxon>
    </lineage>
</organism>
<name>A0A2D2CXS0_METT3</name>